<keyword evidence="5" id="KW-1185">Reference proteome</keyword>
<evidence type="ECO:0000259" key="2">
    <source>
        <dbReference type="Pfam" id="PF24883"/>
    </source>
</evidence>
<name>A0A6A6HQD8_9PLEO</name>
<dbReference type="PANTHER" id="PTHR10039:SF5">
    <property type="entry name" value="NACHT DOMAIN-CONTAINING PROTEIN"/>
    <property type="match status" value="1"/>
</dbReference>
<dbReference type="AlphaFoldDB" id="A0A6A6HQD8"/>
<feature type="domain" description="DUF7791" evidence="3">
    <location>
        <begin position="297"/>
        <end position="433"/>
    </location>
</feature>
<dbReference type="InterPro" id="IPR056693">
    <property type="entry name" value="DUF7791"/>
</dbReference>
<dbReference type="InterPro" id="IPR056884">
    <property type="entry name" value="NPHP3-like_N"/>
</dbReference>
<dbReference type="RefSeq" id="XP_033675231.1">
    <property type="nucleotide sequence ID" value="XM_033820995.1"/>
</dbReference>
<evidence type="ECO:0000259" key="3">
    <source>
        <dbReference type="Pfam" id="PF25053"/>
    </source>
</evidence>
<dbReference type="SUPFAM" id="SSF52540">
    <property type="entry name" value="P-loop containing nucleoside triphosphate hydrolases"/>
    <property type="match status" value="1"/>
</dbReference>
<reference evidence="4" key="1">
    <citation type="journal article" date="2020" name="Stud. Mycol.">
        <title>101 Dothideomycetes genomes: a test case for predicting lifestyles and emergence of pathogens.</title>
        <authorList>
            <person name="Haridas S."/>
            <person name="Albert R."/>
            <person name="Binder M."/>
            <person name="Bloem J."/>
            <person name="Labutti K."/>
            <person name="Salamov A."/>
            <person name="Andreopoulos B."/>
            <person name="Baker S."/>
            <person name="Barry K."/>
            <person name="Bills G."/>
            <person name="Bluhm B."/>
            <person name="Cannon C."/>
            <person name="Castanera R."/>
            <person name="Culley D."/>
            <person name="Daum C."/>
            <person name="Ezra D."/>
            <person name="Gonzalez J."/>
            <person name="Henrissat B."/>
            <person name="Kuo A."/>
            <person name="Liang C."/>
            <person name="Lipzen A."/>
            <person name="Lutzoni F."/>
            <person name="Magnuson J."/>
            <person name="Mondo S."/>
            <person name="Nolan M."/>
            <person name="Ohm R."/>
            <person name="Pangilinan J."/>
            <person name="Park H.-J."/>
            <person name="Ramirez L."/>
            <person name="Alfaro M."/>
            <person name="Sun H."/>
            <person name="Tritt A."/>
            <person name="Yoshinaga Y."/>
            <person name="Zwiers L.-H."/>
            <person name="Turgeon B."/>
            <person name="Goodwin S."/>
            <person name="Spatafora J."/>
            <person name="Crous P."/>
            <person name="Grigoriev I."/>
        </authorList>
    </citation>
    <scope>NUCLEOTIDE SEQUENCE</scope>
    <source>
        <strain evidence="4">CBS 122368</strain>
    </source>
</reference>
<proteinExistence type="predicted"/>
<accession>A0A6A6HQD8</accession>
<dbReference type="Pfam" id="PF25053">
    <property type="entry name" value="DUF7791"/>
    <property type="match status" value="1"/>
</dbReference>
<dbReference type="GeneID" id="54574325"/>
<dbReference type="EMBL" id="ML987226">
    <property type="protein sequence ID" value="KAF2240227.1"/>
    <property type="molecule type" value="Genomic_DNA"/>
</dbReference>
<gene>
    <name evidence="4" type="ORF">BU26DRAFT_239937</name>
</gene>
<sequence length="737" mass="83711">MSLGFAIGCSWNEPDKNVFWVSGKPGAGKSTLMKFLAHHPRLREHLQLWVGTRSLLVIDYYFWRLGSTALQRSLNGLLRSLLYQVFRAYPDLIDQAFPNQDWMTGGPQYEFPQDALREALRIVLQKATENDFRLLFFIDGLDEFGDRSELDDLNNPDDQGLYARNLIDILRIFYDSPAVKLCVSSRPLNAFKIQFGQTHERCFHLHELTKDDIKAYIHETLGQNETYRRLASKDPEYAALVAEMIEAAQGVFLWVYLASNSLLEGITNADRIWDLRKRLRDLPHSLGAMYARILSTIEPRYRRIAARTLLLVSLRKQGCHVMHYLCLDDASREWSVDDLLRLEEQLPNWVNARCKCLLEVSDTKRAVTQEINNDHARRIVRLYSELLQPIHRTVVEYLNEQTVQRELRVQAKLSTSIDELMAKTSLASIRTLVLILEQLPHLYDPTDEQKEPKWAKTSLSLLEEVARFGSWTEDLEPGYASKHWTELELITRGSVIHGEPLLSFLVRSKLLLVIFECHPSPNLRIIDLAIVHNASKLVKHELDRAPALIATVPGGLPPLYLALMKACWSPEKGNLIPPTVELLLERGADPNEPCAGSTPWKAFLMLQVCFDTVLGKRWNKTGPLVWDFLKHGADLTVSCHLSATGISHPHDPARIVPADGSIRVLLSDHHEKYGIKNFSLSAAAIVRYVMEEPEVASSSAAYLIPPVAEEDSVAAVLRRIAREISVTEGVLDPHNRE</sequence>
<dbReference type="Gene3D" id="3.40.50.300">
    <property type="entry name" value="P-loop containing nucleotide triphosphate hydrolases"/>
    <property type="match status" value="1"/>
</dbReference>
<dbReference type="Pfam" id="PF24883">
    <property type="entry name" value="NPHP3_N"/>
    <property type="match status" value="1"/>
</dbReference>
<evidence type="ECO:0000256" key="1">
    <source>
        <dbReference type="ARBA" id="ARBA00022737"/>
    </source>
</evidence>
<evidence type="ECO:0000313" key="4">
    <source>
        <dbReference type="EMBL" id="KAF2240227.1"/>
    </source>
</evidence>
<dbReference type="InterPro" id="IPR027417">
    <property type="entry name" value="P-loop_NTPase"/>
</dbReference>
<dbReference type="OrthoDB" id="194358at2759"/>
<feature type="domain" description="Nephrocystin 3-like N-terminal" evidence="2">
    <location>
        <begin position="10"/>
        <end position="151"/>
    </location>
</feature>
<dbReference type="PANTHER" id="PTHR10039">
    <property type="entry name" value="AMELOGENIN"/>
    <property type="match status" value="1"/>
</dbReference>
<evidence type="ECO:0000313" key="5">
    <source>
        <dbReference type="Proteomes" id="UP000800094"/>
    </source>
</evidence>
<keyword evidence="1" id="KW-0677">Repeat</keyword>
<organism evidence="4 5">
    <name type="scientific">Trematosphaeria pertusa</name>
    <dbReference type="NCBI Taxonomy" id="390896"/>
    <lineage>
        <taxon>Eukaryota</taxon>
        <taxon>Fungi</taxon>
        <taxon>Dikarya</taxon>
        <taxon>Ascomycota</taxon>
        <taxon>Pezizomycotina</taxon>
        <taxon>Dothideomycetes</taxon>
        <taxon>Pleosporomycetidae</taxon>
        <taxon>Pleosporales</taxon>
        <taxon>Massarineae</taxon>
        <taxon>Trematosphaeriaceae</taxon>
        <taxon>Trematosphaeria</taxon>
    </lineage>
</organism>
<dbReference type="Proteomes" id="UP000800094">
    <property type="component" value="Unassembled WGS sequence"/>
</dbReference>
<protein>
    <submittedName>
        <fullName evidence="4">Uncharacterized protein</fullName>
    </submittedName>
</protein>